<comment type="caution">
    <text evidence="1">The sequence shown here is derived from an EMBL/GenBank/DDBJ whole genome shotgun (WGS) entry which is preliminary data.</text>
</comment>
<dbReference type="Gene3D" id="2.60.40.10">
    <property type="entry name" value="Immunoglobulins"/>
    <property type="match status" value="1"/>
</dbReference>
<evidence type="ECO:0008006" key="3">
    <source>
        <dbReference type="Google" id="ProtNLM"/>
    </source>
</evidence>
<dbReference type="SUPFAM" id="SSF49265">
    <property type="entry name" value="Fibronectin type III"/>
    <property type="match status" value="1"/>
</dbReference>
<dbReference type="AlphaFoldDB" id="A0A8J4YGV1"/>
<name>A0A8J4YGV1_CHIOP</name>
<keyword evidence="2" id="KW-1185">Reference proteome</keyword>
<dbReference type="InterPro" id="IPR036116">
    <property type="entry name" value="FN3_sf"/>
</dbReference>
<accession>A0A8J4YGV1</accession>
<dbReference type="EMBL" id="JACEEZ010002974">
    <property type="protein sequence ID" value="KAG0727793.1"/>
    <property type="molecule type" value="Genomic_DNA"/>
</dbReference>
<sequence length="152" mass="17649">MFPHHGFPWSRGPRRPDHDFLWPRGFGEWGHNRPLLSQRSKVIEMCASSTTVEELDPFTKYSVAVTYDNGERNCTKNVTTKPTEPSKPKYLQVQQKPDFNDATKQSRLAIITWEAPQPRNGILKKYTFTYQLSNNESSKEHTLSGMMQFTRI</sequence>
<protein>
    <recommendedName>
        <fullName evidence="3">Fibronectin type-III domain-containing protein</fullName>
    </recommendedName>
</protein>
<organism evidence="1 2">
    <name type="scientific">Chionoecetes opilio</name>
    <name type="common">Atlantic snow crab</name>
    <name type="synonym">Cancer opilio</name>
    <dbReference type="NCBI Taxonomy" id="41210"/>
    <lineage>
        <taxon>Eukaryota</taxon>
        <taxon>Metazoa</taxon>
        <taxon>Ecdysozoa</taxon>
        <taxon>Arthropoda</taxon>
        <taxon>Crustacea</taxon>
        <taxon>Multicrustacea</taxon>
        <taxon>Malacostraca</taxon>
        <taxon>Eumalacostraca</taxon>
        <taxon>Eucarida</taxon>
        <taxon>Decapoda</taxon>
        <taxon>Pleocyemata</taxon>
        <taxon>Brachyura</taxon>
        <taxon>Eubrachyura</taxon>
        <taxon>Majoidea</taxon>
        <taxon>Majidae</taxon>
        <taxon>Chionoecetes</taxon>
    </lineage>
</organism>
<dbReference type="InterPro" id="IPR013783">
    <property type="entry name" value="Ig-like_fold"/>
</dbReference>
<dbReference type="Proteomes" id="UP000770661">
    <property type="component" value="Unassembled WGS sequence"/>
</dbReference>
<proteinExistence type="predicted"/>
<evidence type="ECO:0000313" key="2">
    <source>
        <dbReference type="Proteomes" id="UP000770661"/>
    </source>
</evidence>
<reference evidence="1" key="1">
    <citation type="submission" date="2020-07" db="EMBL/GenBank/DDBJ databases">
        <title>The High-quality genome of the commercially important snow crab, Chionoecetes opilio.</title>
        <authorList>
            <person name="Jeong J.-H."/>
            <person name="Ryu S."/>
        </authorList>
    </citation>
    <scope>NUCLEOTIDE SEQUENCE</scope>
    <source>
        <strain evidence="1">MADBK_172401_WGS</strain>
        <tissue evidence="1">Digestive gland</tissue>
    </source>
</reference>
<evidence type="ECO:0000313" key="1">
    <source>
        <dbReference type="EMBL" id="KAG0727793.1"/>
    </source>
</evidence>
<gene>
    <name evidence="1" type="ORF">GWK47_033895</name>
</gene>